<protein>
    <submittedName>
        <fullName evidence="2">ABC transporter, solute-binding protein</fullName>
    </submittedName>
</protein>
<evidence type="ECO:0000256" key="1">
    <source>
        <dbReference type="SAM" id="SignalP"/>
    </source>
</evidence>
<evidence type="ECO:0000313" key="2">
    <source>
        <dbReference type="EMBL" id="QTA89127.1"/>
    </source>
</evidence>
<accession>A0A975GPR5</accession>
<feature type="chain" id="PRO_5036718771" evidence="1">
    <location>
        <begin position="24"/>
        <end position="119"/>
    </location>
</feature>
<dbReference type="EMBL" id="CP061800">
    <property type="protein sequence ID" value="QTA89127.1"/>
    <property type="molecule type" value="Genomic_DNA"/>
</dbReference>
<dbReference type="Gene3D" id="3.40.50.2300">
    <property type="match status" value="1"/>
</dbReference>
<dbReference type="KEGG" id="dmm:dnm_051750"/>
<sequence>MRKVSASVIFVICCFLTFGPAVVHCETDKYKIGISSWVGFPSSVKGFKDSLAAEGLTEGENVTFLSGKSDGDKNKQHAIAEHFKKERVDLVYSLCTSGTFIIKKIGGVLKLDLFRYLPN</sequence>
<dbReference type="RefSeq" id="WP_207677898.1">
    <property type="nucleotide sequence ID" value="NZ_CP061800.1"/>
</dbReference>
<gene>
    <name evidence="2" type="ORF">dnm_051750</name>
</gene>
<evidence type="ECO:0000313" key="3">
    <source>
        <dbReference type="Proteomes" id="UP000663722"/>
    </source>
</evidence>
<dbReference type="Proteomes" id="UP000663722">
    <property type="component" value="Chromosome"/>
</dbReference>
<keyword evidence="1" id="KW-0732">Signal</keyword>
<keyword evidence="3" id="KW-1185">Reference proteome</keyword>
<proteinExistence type="predicted"/>
<reference evidence="2" key="1">
    <citation type="journal article" date="2021" name="Microb. Physiol.">
        <title>Proteogenomic Insights into the Physiology of Marine, Sulfate-Reducing, Filamentous Desulfonema limicola and Desulfonema magnum.</title>
        <authorList>
            <person name="Schnaars V."/>
            <person name="Wohlbrand L."/>
            <person name="Scheve S."/>
            <person name="Hinrichs C."/>
            <person name="Reinhardt R."/>
            <person name="Rabus R."/>
        </authorList>
    </citation>
    <scope>NUCLEOTIDE SEQUENCE</scope>
    <source>
        <strain evidence="2">4be13</strain>
    </source>
</reference>
<name>A0A975GPR5_9BACT</name>
<organism evidence="2 3">
    <name type="scientific">Desulfonema magnum</name>
    <dbReference type="NCBI Taxonomy" id="45655"/>
    <lineage>
        <taxon>Bacteria</taxon>
        <taxon>Pseudomonadati</taxon>
        <taxon>Thermodesulfobacteriota</taxon>
        <taxon>Desulfobacteria</taxon>
        <taxon>Desulfobacterales</taxon>
        <taxon>Desulfococcaceae</taxon>
        <taxon>Desulfonema</taxon>
    </lineage>
</organism>
<feature type="signal peptide" evidence="1">
    <location>
        <begin position="1"/>
        <end position="23"/>
    </location>
</feature>
<dbReference type="AlphaFoldDB" id="A0A975GPR5"/>